<protein>
    <submittedName>
        <fullName evidence="1">Uncharacterized protein</fullName>
    </submittedName>
</protein>
<gene>
    <name evidence="1" type="ORF">K443DRAFT_371218</name>
</gene>
<proteinExistence type="predicted"/>
<evidence type="ECO:0000313" key="1">
    <source>
        <dbReference type="EMBL" id="KIJ94046.1"/>
    </source>
</evidence>
<keyword evidence="2" id="KW-1185">Reference proteome</keyword>
<accession>A0A0C9X8V4</accession>
<organism evidence="1 2">
    <name type="scientific">Laccaria amethystina LaAM-08-1</name>
    <dbReference type="NCBI Taxonomy" id="1095629"/>
    <lineage>
        <taxon>Eukaryota</taxon>
        <taxon>Fungi</taxon>
        <taxon>Dikarya</taxon>
        <taxon>Basidiomycota</taxon>
        <taxon>Agaricomycotina</taxon>
        <taxon>Agaricomycetes</taxon>
        <taxon>Agaricomycetidae</taxon>
        <taxon>Agaricales</taxon>
        <taxon>Agaricineae</taxon>
        <taxon>Hydnangiaceae</taxon>
        <taxon>Laccaria</taxon>
    </lineage>
</organism>
<dbReference type="EMBL" id="KN838812">
    <property type="protein sequence ID" value="KIJ94046.1"/>
    <property type="molecule type" value="Genomic_DNA"/>
</dbReference>
<sequence length="101" mass="11573">MSQMLSHSENVTITGGSINVVTTEYKVFLEKPPPENPHSNTPHLTPLILKASPIAKNFPSWIPPSQIKTAEARLRSLFHRLYNNRDSIPEKTRMHIIKRFE</sequence>
<reference evidence="2" key="2">
    <citation type="submission" date="2015-01" db="EMBL/GenBank/DDBJ databases">
        <title>Evolutionary Origins and Diversification of the Mycorrhizal Mutualists.</title>
        <authorList>
            <consortium name="DOE Joint Genome Institute"/>
            <consortium name="Mycorrhizal Genomics Consortium"/>
            <person name="Kohler A."/>
            <person name="Kuo A."/>
            <person name="Nagy L.G."/>
            <person name="Floudas D."/>
            <person name="Copeland A."/>
            <person name="Barry K.W."/>
            <person name="Cichocki N."/>
            <person name="Veneault-Fourrey C."/>
            <person name="LaButti K."/>
            <person name="Lindquist E.A."/>
            <person name="Lipzen A."/>
            <person name="Lundell T."/>
            <person name="Morin E."/>
            <person name="Murat C."/>
            <person name="Riley R."/>
            <person name="Ohm R."/>
            <person name="Sun H."/>
            <person name="Tunlid A."/>
            <person name="Henrissat B."/>
            <person name="Grigoriev I.V."/>
            <person name="Hibbett D.S."/>
            <person name="Martin F."/>
        </authorList>
    </citation>
    <scope>NUCLEOTIDE SEQUENCE [LARGE SCALE GENOMIC DNA]</scope>
    <source>
        <strain evidence="2">LaAM-08-1</strain>
    </source>
</reference>
<dbReference type="AlphaFoldDB" id="A0A0C9X8V4"/>
<dbReference type="Proteomes" id="UP000054477">
    <property type="component" value="Unassembled WGS sequence"/>
</dbReference>
<dbReference type="HOGENOM" id="CLU_2292153_0_0_1"/>
<name>A0A0C9X8V4_9AGAR</name>
<evidence type="ECO:0000313" key="2">
    <source>
        <dbReference type="Proteomes" id="UP000054477"/>
    </source>
</evidence>
<reference evidence="1 2" key="1">
    <citation type="submission" date="2014-04" db="EMBL/GenBank/DDBJ databases">
        <authorList>
            <consortium name="DOE Joint Genome Institute"/>
            <person name="Kuo A."/>
            <person name="Kohler A."/>
            <person name="Nagy L.G."/>
            <person name="Floudas D."/>
            <person name="Copeland A."/>
            <person name="Barry K.W."/>
            <person name="Cichocki N."/>
            <person name="Veneault-Fourrey C."/>
            <person name="LaButti K."/>
            <person name="Lindquist E.A."/>
            <person name="Lipzen A."/>
            <person name="Lundell T."/>
            <person name="Morin E."/>
            <person name="Murat C."/>
            <person name="Sun H."/>
            <person name="Tunlid A."/>
            <person name="Henrissat B."/>
            <person name="Grigoriev I.V."/>
            <person name="Hibbett D.S."/>
            <person name="Martin F."/>
            <person name="Nordberg H.P."/>
            <person name="Cantor M.N."/>
            <person name="Hua S.X."/>
        </authorList>
    </citation>
    <scope>NUCLEOTIDE SEQUENCE [LARGE SCALE GENOMIC DNA]</scope>
    <source>
        <strain evidence="1 2">LaAM-08-1</strain>
    </source>
</reference>